<name>A0A0R3TS68_RODNA</name>
<dbReference type="AlphaFoldDB" id="A0A0R3TS68"/>
<evidence type="ECO:0000313" key="4">
    <source>
        <dbReference type="WBParaSite" id="HNAJ_0001047601-mRNA-1"/>
    </source>
</evidence>
<feature type="region of interest" description="Disordered" evidence="1">
    <location>
        <begin position="93"/>
        <end position="117"/>
    </location>
</feature>
<sequence>MSSSGLEWTRHFGHFRSVLPTPPRASDRPTHISKDLNISPFVFVRVDTVKKSLQPPYDGPYKVLRLEPKFFVFDRNGIKDSVSIDRLKPAYLETSTTPTSDTPSTPITHPTPSHVPVNSPDTVLQPVPHHPRPHFTRCGRRVTFPSRLVDFVH</sequence>
<gene>
    <name evidence="2" type="ORF">HNAJ_LOCUS10471</name>
</gene>
<dbReference type="PANTHER" id="PTHR38681:SF1">
    <property type="entry name" value="RETROVIRUS-RELATED POL POLYPROTEIN FROM TRANSPOSON 412-LIKE PROTEIN"/>
    <property type="match status" value="1"/>
</dbReference>
<reference evidence="2 3" key="2">
    <citation type="submission" date="2018-11" db="EMBL/GenBank/DDBJ databases">
        <authorList>
            <consortium name="Pathogen Informatics"/>
        </authorList>
    </citation>
    <scope>NUCLEOTIDE SEQUENCE [LARGE SCALE GENOMIC DNA]</scope>
</reference>
<reference evidence="4" key="1">
    <citation type="submission" date="2017-02" db="UniProtKB">
        <authorList>
            <consortium name="WormBaseParasite"/>
        </authorList>
    </citation>
    <scope>IDENTIFICATION</scope>
</reference>
<proteinExistence type="predicted"/>
<organism evidence="4">
    <name type="scientific">Rodentolepis nana</name>
    <name type="common">Dwarf tapeworm</name>
    <name type="synonym">Hymenolepis nana</name>
    <dbReference type="NCBI Taxonomy" id="102285"/>
    <lineage>
        <taxon>Eukaryota</taxon>
        <taxon>Metazoa</taxon>
        <taxon>Spiralia</taxon>
        <taxon>Lophotrochozoa</taxon>
        <taxon>Platyhelminthes</taxon>
        <taxon>Cestoda</taxon>
        <taxon>Eucestoda</taxon>
        <taxon>Cyclophyllidea</taxon>
        <taxon>Hymenolepididae</taxon>
        <taxon>Rodentolepis</taxon>
    </lineage>
</organism>
<protein>
    <submittedName>
        <fullName evidence="2 4">Uncharacterized protein</fullName>
    </submittedName>
</protein>
<keyword evidence="3" id="KW-1185">Reference proteome</keyword>
<feature type="compositionally biased region" description="Low complexity" evidence="1">
    <location>
        <begin position="94"/>
        <end position="112"/>
    </location>
</feature>
<evidence type="ECO:0000313" key="3">
    <source>
        <dbReference type="Proteomes" id="UP000278807"/>
    </source>
</evidence>
<evidence type="ECO:0000256" key="1">
    <source>
        <dbReference type="SAM" id="MobiDB-lite"/>
    </source>
</evidence>
<dbReference type="PANTHER" id="PTHR38681">
    <property type="entry name" value="RETROVIRUS-RELATED POL POLYPROTEIN FROM TRANSPOSON 412-LIKE PROTEIN-RELATED"/>
    <property type="match status" value="1"/>
</dbReference>
<dbReference type="STRING" id="102285.A0A0R3TS68"/>
<dbReference type="Proteomes" id="UP000278807">
    <property type="component" value="Unassembled WGS sequence"/>
</dbReference>
<dbReference type="EMBL" id="UZAE01013066">
    <property type="protein sequence ID" value="VDO08025.1"/>
    <property type="molecule type" value="Genomic_DNA"/>
</dbReference>
<dbReference type="WBParaSite" id="HNAJ_0001047601-mRNA-1">
    <property type="protein sequence ID" value="HNAJ_0001047601-mRNA-1"/>
    <property type="gene ID" value="HNAJ_0001047601"/>
</dbReference>
<dbReference type="OrthoDB" id="6279146at2759"/>
<evidence type="ECO:0000313" key="2">
    <source>
        <dbReference type="EMBL" id="VDO08025.1"/>
    </source>
</evidence>
<accession>A0A0R3TS68</accession>